<evidence type="ECO:0000259" key="1">
    <source>
        <dbReference type="Pfam" id="PF06985"/>
    </source>
</evidence>
<dbReference type="InterPro" id="IPR010730">
    <property type="entry name" value="HET"/>
</dbReference>
<dbReference type="PANTHER" id="PTHR33112:SF12">
    <property type="entry name" value="HETEROKARYON INCOMPATIBILITY DOMAIN-CONTAINING PROTEIN"/>
    <property type="match status" value="1"/>
</dbReference>
<evidence type="ECO:0000313" key="3">
    <source>
        <dbReference type="Proteomes" id="UP001305647"/>
    </source>
</evidence>
<organism evidence="2 3">
    <name type="scientific">Parathielavia hyrcaniae</name>
    <dbReference type="NCBI Taxonomy" id="113614"/>
    <lineage>
        <taxon>Eukaryota</taxon>
        <taxon>Fungi</taxon>
        <taxon>Dikarya</taxon>
        <taxon>Ascomycota</taxon>
        <taxon>Pezizomycotina</taxon>
        <taxon>Sordariomycetes</taxon>
        <taxon>Sordariomycetidae</taxon>
        <taxon>Sordariales</taxon>
        <taxon>Chaetomiaceae</taxon>
        <taxon>Parathielavia</taxon>
    </lineage>
</organism>
<keyword evidence="3" id="KW-1185">Reference proteome</keyword>
<name>A0AAN6PZ67_9PEZI</name>
<accession>A0AAN6PZ67</accession>
<dbReference type="Pfam" id="PF06985">
    <property type="entry name" value="HET"/>
    <property type="match status" value="1"/>
</dbReference>
<reference evidence="2" key="1">
    <citation type="journal article" date="2023" name="Mol. Phylogenet. Evol.">
        <title>Genome-scale phylogeny and comparative genomics of the fungal order Sordariales.</title>
        <authorList>
            <person name="Hensen N."/>
            <person name="Bonometti L."/>
            <person name="Westerberg I."/>
            <person name="Brannstrom I.O."/>
            <person name="Guillou S."/>
            <person name="Cros-Aarteil S."/>
            <person name="Calhoun S."/>
            <person name="Haridas S."/>
            <person name="Kuo A."/>
            <person name="Mondo S."/>
            <person name="Pangilinan J."/>
            <person name="Riley R."/>
            <person name="LaButti K."/>
            <person name="Andreopoulos B."/>
            <person name="Lipzen A."/>
            <person name="Chen C."/>
            <person name="Yan M."/>
            <person name="Daum C."/>
            <person name="Ng V."/>
            <person name="Clum A."/>
            <person name="Steindorff A."/>
            <person name="Ohm R.A."/>
            <person name="Martin F."/>
            <person name="Silar P."/>
            <person name="Natvig D.O."/>
            <person name="Lalanne C."/>
            <person name="Gautier V."/>
            <person name="Ament-Velasquez S.L."/>
            <person name="Kruys A."/>
            <person name="Hutchinson M.I."/>
            <person name="Powell A.J."/>
            <person name="Barry K."/>
            <person name="Miller A.N."/>
            <person name="Grigoriev I.V."/>
            <person name="Debuchy R."/>
            <person name="Gladieux P."/>
            <person name="Hiltunen Thoren M."/>
            <person name="Johannesson H."/>
        </authorList>
    </citation>
    <scope>NUCLEOTIDE SEQUENCE</scope>
    <source>
        <strain evidence="2">CBS 757.83</strain>
    </source>
</reference>
<proteinExistence type="predicted"/>
<feature type="domain" description="Heterokaryon incompatibility" evidence="1">
    <location>
        <begin position="1"/>
        <end position="100"/>
    </location>
</feature>
<dbReference type="Proteomes" id="UP001305647">
    <property type="component" value="Unassembled WGS sequence"/>
</dbReference>
<dbReference type="EMBL" id="MU863640">
    <property type="protein sequence ID" value="KAK4100493.1"/>
    <property type="molecule type" value="Genomic_DNA"/>
</dbReference>
<dbReference type="PANTHER" id="PTHR33112">
    <property type="entry name" value="DOMAIN PROTEIN, PUTATIVE-RELATED"/>
    <property type="match status" value="1"/>
</dbReference>
<evidence type="ECO:0000313" key="2">
    <source>
        <dbReference type="EMBL" id="KAK4100493.1"/>
    </source>
</evidence>
<sequence>MKFVRRLGERYLWVDDLCIVQDDPATKQPMIQNMHVIYSNAYVTLIAASGDNSDAGLPGVWPSSRKADQPIPSVAEGLAFIYTFPFRAIKKAAWATRGWT</sequence>
<reference evidence="2" key="2">
    <citation type="submission" date="2023-05" db="EMBL/GenBank/DDBJ databases">
        <authorList>
            <consortium name="Lawrence Berkeley National Laboratory"/>
            <person name="Steindorff A."/>
            <person name="Hensen N."/>
            <person name="Bonometti L."/>
            <person name="Westerberg I."/>
            <person name="Brannstrom I.O."/>
            <person name="Guillou S."/>
            <person name="Cros-Aarteil S."/>
            <person name="Calhoun S."/>
            <person name="Haridas S."/>
            <person name="Kuo A."/>
            <person name="Mondo S."/>
            <person name="Pangilinan J."/>
            <person name="Riley R."/>
            <person name="Labutti K."/>
            <person name="Andreopoulos B."/>
            <person name="Lipzen A."/>
            <person name="Chen C."/>
            <person name="Yanf M."/>
            <person name="Daum C."/>
            <person name="Ng V."/>
            <person name="Clum A."/>
            <person name="Ohm R."/>
            <person name="Martin F."/>
            <person name="Silar P."/>
            <person name="Natvig D."/>
            <person name="Lalanne C."/>
            <person name="Gautier V."/>
            <person name="Ament-Velasquez S.L."/>
            <person name="Kruys A."/>
            <person name="Hutchinson M.I."/>
            <person name="Powell A.J."/>
            <person name="Barry K."/>
            <person name="Miller A.N."/>
            <person name="Grigoriev I.V."/>
            <person name="Debuchy R."/>
            <person name="Gladieux P."/>
            <person name="Thoren M.H."/>
            <person name="Johannesson H."/>
        </authorList>
    </citation>
    <scope>NUCLEOTIDE SEQUENCE</scope>
    <source>
        <strain evidence="2">CBS 757.83</strain>
    </source>
</reference>
<dbReference type="AlphaFoldDB" id="A0AAN6PZ67"/>
<protein>
    <recommendedName>
        <fullName evidence="1">Heterokaryon incompatibility domain-containing protein</fullName>
    </recommendedName>
</protein>
<comment type="caution">
    <text evidence="2">The sequence shown here is derived from an EMBL/GenBank/DDBJ whole genome shotgun (WGS) entry which is preliminary data.</text>
</comment>
<gene>
    <name evidence="2" type="ORF">N658DRAFT_497241</name>
</gene>